<sequence>MQFLVRWESSHSYPTSKTILVAPLTPQRGLTPPLNLYSSQCNVRIVSSFDIPDLNKKTTLRRAEYSRPTDATRHGLDVRCNRSHQQALYEFALVTCLGVSSAASSSSLLLDLACGVLLPFGGHNLTKNAPLKVGLDQFVRPTPGIDFAQCLLVGSRLPLRDSSVDYLVTISFAQWVTADDDHEVIRLFAQECVRVLANRGGEAVLQFYPGNKRDLDAICEALADAHHCVRGCRLSVEHVVGLKWIGKGVCVSAEPRISFVYLILGTKI</sequence>
<reference evidence="1 2" key="1">
    <citation type="journal article" date="2022" name="Front. Cell. Infect. Microbiol.">
        <title>The Genomes of Two Strains of Taenia crassiceps the Animal Model for the Study of Human Cysticercosis.</title>
        <authorList>
            <person name="Bobes R.J."/>
            <person name="Estrada K."/>
            <person name="Rios-Valencia D.G."/>
            <person name="Calderon-Gallegos A."/>
            <person name="de la Torre P."/>
            <person name="Carrero J.C."/>
            <person name="Sanchez-Flores A."/>
            <person name="Laclette J.P."/>
        </authorList>
    </citation>
    <scope>NUCLEOTIDE SEQUENCE [LARGE SCALE GENOMIC DNA]</scope>
    <source>
        <strain evidence="1">WFUcys</strain>
    </source>
</reference>
<dbReference type="EMBL" id="JAKROA010000022">
    <property type="protein sequence ID" value="KAL5102960.1"/>
    <property type="molecule type" value="Genomic_DNA"/>
</dbReference>
<organism evidence="1 2">
    <name type="scientific">Taenia crassiceps</name>
    <dbReference type="NCBI Taxonomy" id="6207"/>
    <lineage>
        <taxon>Eukaryota</taxon>
        <taxon>Metazoa</taxon>
        <taxon>Spiralia</taxon>
        <taxon>Lophotrochozoa</taxon>
        <taxon>Platyhelminthes</taxon>
        <taxon>Cestoda</taxon>
        <taxon>Eucestoda</taxon>
        <taxon>Cyclophyllidea</taxon>
        <taxon>Taeniidae</taxon>
        <taxon>Taenia</taxon>
    </lineage>
</organism>
<gene>
    <name evidence="1" type="ORF">TcWFU_006058</name>
</gene>
<dbReference type="Proteomes" id="UP001651158">
    <property type="component" value="Unassembled WGS sequence"/>
</dbReference>
<proteinExistence type="predicted"/>
<accession>A0ABR4Q002</accession>
<comment type="caution">
    <text evidence="1">The sequence shown here is derived from an EMBL/GenBank/DDBJ whole genome shotgun (WGS) entry which is preliminary data.</text>
</comment>
<evidence type="ECO:0000313" key="1">
    <source>
        <dbReference type="EMBL" id="KAL5102960.1"/>
    </source>
</evidence>
<dbReference type="InterPro" id="IPR029063">
    <property type="entry name" value="SAM-dependent_MTases_sf"/>
</dbReference>
<protein>
    <recommendedName>
        <fullName evidence="3">Methyltransferase type 11 domain-containing protein</fullName>
    </recommendedName>
</protein>
<evidence type="ECO:0008006" key="3">
    <source>
        <dbReference type="Google" id="ProtNLM"/>
    </source>
</evidence>
<keyword evidence="2" id="KW-1185">Reference proteome</keyword>
<evidence type="ECO:0000313" key="2">
    <source>
        <dbReference type="Proteomes" id="UP001651158"/>
    </source>
</evidence>
<name>A0ABR4Q002_9CEST</name>
<dbReference type="Gene3D" id="3.40.50.150">
    <property type="entry name" value="Vaccinia Virus protein VP39"/>
    <property type="match status" value="1"/>
</dbReference>